<dbReference type="Proteomes" id="UP001610100">
    <property type="component" value="Unassembled WGS sequence"/>
</dbReference>
<dbReference type="PROSITE" id="PS50109">
    <property type="entry name" value="HIS_KIN"/>
    <property type="match status" value="1"/>
</dbReference>
<dbReference type="Gene3D" id="2.130.10.10">
    <property type="entry name" value="YVTN repeat-like/Quinoprotein amine dehydrogenase"/>
    <property type="match status" value="3"/>
</dbReference>
<protein>
    <recommendedName>
        <fullName evidence="2">histidine kinase</fullName>
        <ecNumber evidence="2">2.7.13.3</ecNumber>
    </recommendedName>
</protein>
<dbReference type="SUPFAM" id="SSF63829">
    <property type="entry name" value="Calcium-dependent phosphotriesterase"/>
    <property type="match status" value="3"/>
</dbReference>
<feature type="domain" description="Histidine kinase" evidence="7">
    <location>
        <begin position="1040"/>
        <end position="1283"/>
    </location>
</feature>
<keyword evidence="5" id="KW-1133">Transmembrane helix</keyword>
<evidence type="ECO:0000313" key="9">
    <source>
        <dbReference type="Proteomes" id="UP001610100"/>
    </source>
</evidence>
<dbReference type="PANTHER" id="PTHR43547:SF2">
    <property type="entry name" value="HYBRID SIGNAL TRANSDUCTION HISTIDINE KINASE C"/>
    <property type="match status" value="1"/>
</dbReference>
<feature type="coiled-coil region" evidence="4">
    <location>
        <begin position="994"/>
        <end position="1031"/>
    </location>
</feature>
<dbReference type="InterPro" id="IPR003661">
    <property type="entry name" value="HisK_dim/P_dom"/>
</dbReference>
<dbReference type="InterPro" id="IPR013783">
    <property type="entry name" value="Ig-like_fold"/>
</dbReference>
<dbReference type="Gene3D" id="3.30.565.10">
    <property type="entry name" value="Histidine kinase-like ATPase, C-terminal domain"/>
    <property type="match status" value="1"/>
</dbReference>
<dbReference type="InterPro" id="IPR003594">
    <property type="entry name" value="HATPase_dom"/>
</dbReference>
<dbReference type="Pfam" id="PF07494">
    <property type="entry name" value="Reg_prop"/>
    <property type="match status" value="4"/>
</dbReference>
<evidence type="ECO:0000256" key="6">
    <source>
        <dbReference type="SAM" id="SignalP"/>
    </source>
</evidence>
<evidence type="ECO:0000256" key="1">
    <source>
        <dbReference type="ARBA" id="ARBA00000085"/>
    </source>
</evidence>
<feature type="chain" id="PRO_5046481085" description="histidine kinase" evidence="6">
    <location>
        <begin position="25"/>
        <end position="1288"/>
    </location>
</feature>
<keyword evidence="6" id="KW-0732">Signal</keyword>
<dbReference type="Pfam" id="PF02518">
    <property type="entry name" value="HATPase_c"/>
    <property type="match status" value="1"/>
</dbReference>
<dbReference type="CDD" id="cd00082">
    <property type="entry name" value="HisKA"/>
    <property type="match status" value="1"/>
</dbReference>
<dbReference type="PANTHER" id="PTHR43547">
    <property type="entry name" value="TWO-COMPONENT HISTIDINE KINASE"/>
    <property type="match status" value="1"/>
</dbReference>
<accession>A0ABW7MZW1</accession>
<dbReference type="InterPro" id="IPR011123">
    <property type="entry name" value="Y_Y_Y"/>
</dbReference>
<keyword evidence="5" id="KW-0812">Transmembrane</keyword>
<dbReference type="Pfam" id="PF00512">
    <property type="entry name" value="HisKA"/>
    <property type="match status" value="1"/>
</dbReference>
<comment type="caution">
    <text evidence="8">The sequence shown here is derived from an EMBL/GenBank/DDBJ whole genome shotgun (WGS) entry which is preliminary data.</text>
</comment>
<evidence type="ECO:0000256" key="2">
    <source>
        <dbReference type="ARBA" id="ARBA00012438"/>
    </source>
</evidence>
<dbReference type="SMART" id="SM00387">
    <property type="entry name" value="HATPase_c"/>
    <property type="match status" value="1"/>
</dbReference>
<dbReference type="InterPro" id="IPR005467">
    <property type="entry name" value="His_kinase_dom"/>
</dbReference>
<dbReference type="PRINTS" id="PR00344">
    <property type="entry name" value="BCTRLSENSOR"/>
</dbReference>
<gene>
    <name evidence="8" type="ORF">V8G58_02260</name>
</gene>
<dbReference type="RefSeq" id="WP_344739233.1">
    <property type="nucleotide sequence ID" value="NZ_BAABAY010000001.1"/>
</dbReference>
<proteinExistence type="predicted"/>
<keyword evidence="9" id="KW-1185">Reference proteome</keyword>
<evidence type="ECO:0000256" key="4">
    <source>
        <dbReference type="SAM" id="Coils"/>
    </source>
</evidence>
<reference evidence="8 9" key="1">
    <citation type="submission" date="2024-02" db="EMBL/GenBank/DDBJ databases">
        <title>A Gaetbulibacter species isolated from tidal flats and genomic insights of their niches.</title>
        <authorList>
            <person name="Ye Y."/>
        </authorList>
    </citation>
    <scope>NUCLEOTIDE SEQUENCE [LARGE SCALE GENOMIC DNA]</scope>
    <source>
        <strain evidence="8 9">KYW382</strain>
    </source>
</reference>
<evidence type="ECO:0000313" key="8">
    <source>
        <dbReference type="EMBL" id="MFH6770742.1"/>
    </source>
</evidence>
<name>A0ABW7MZW1_9FLAO</name>
<dbReference type="InterPro" id="IPR036890">
    <property type="entry name" value="HATPase_C_sf"/>
</dbReference>
<dbReference type="InterPro" id="IPR015943">
    <property type="entry name" value="WD40/YVTN_repeat-like_dom_sf"/>
</dbReference>
<dbReference type="SMART" id="SM00388">
    <property type="entry name" value="HisKA"/>
    <property type="match status" value="1"/>
</dbReference>
<evidence type="ECO:0000259" key="7">
    <source>
        <dbReference type="PROSITE" id="PS50109"/>
    </source>
</evidence>
<dbReference type="Gene3D" id="2.60.40.10">
    <property type="entry name" value="Immunoglobulins"/>
    <property type="match status" value="1"/>
</dbReference>
<keyword evidence="5" id="KW-0472">Membrane</keyword>
<organism evidence="8 9">
    <name type="scientific">Gaetbulibacter aestuarii</name>
    <dbReference type="NCBI Taxonomy" id="1502358"/>
    <lineage>
        <taxon>Bacteria</taxon>
        <taxon>Pseudomonadati</taxon>
        <taxon>Bacteroidota</taxon>
        <taxon>Flavobacteriia</taxon>
        <taxon>Flavobacteriales</taxon>
        <taxon>Flavobacteriaceae</taxon>
        <taxon>Gaetbulibacter</taxon>
    </lineage>
</organism>
<sequence length="1288" mass="144843">MKRYLKKILKTCIPLILLSSVLMAQQEITPNYISVVDGLSSPQVTVTFQDSYGFLWIGTFDGLQKYDGYHFETFKNDNGDPSSIQNNSIWAILEDAEHNIWVSTEIGMSRYDRKTRKFTNYDFVKLFSVSSDIARCFNVFIDSRNQLWALSDLGLLSFDTENDTWKLVAYKPIDSETPKDIDGYLLALTEDGKGGLWTASSLTGMLYKSPKDTIFKQIPIKNPQGSPFDTASNTITDLFVDTNNIVWFTSRKGIYKYNPATTELKTIESYDYGPFEINNHWNKILLDPKGNVWIANNFRGLLKFDGISDTYHEVIIAGGQKIPGGGRDFSLTRFTIDRSGIFWFGTTSKGLLKYDPLKNPFELYAFNANMPSLSSNAVFGLKASKINPDILYVGLRGNGMDIFNVKEKTFRHVSFKAENDMYGGSVRSIGEKNDGTLLLGTWGDGLIELDKNLKEVKRFVYTPGSESGISDNRVRLIQRDSSGNFWIGTNSGLNYFNPKTEVFKKFKSTLTRTYDSKLVKKTDSLAISGNSIAEIKEVTDNQNLSQPFEVLKETLFLIESVGEGNTGNGMVDFGWLENKAHDTIWNSFKLDNSYYAGGDSKNRILINTIKLKPGEYTLHYKSDDSHSYGTWNAVEPDVTSLYGIRVIGIPDQKLLQIFEQDLPRADEKKSLSGNSITGLVVKENYVWVGTSSSGLNKIDLESNNVSSYVHDPENKNSLGSNNIRSLIEDKNGVLWIATAAGITRFDPDKNQFTSYSQKDGLPTNLIADILPGENGEMWISSESGLSRMIINESLSKVTFINYNSGDGLGGNSFVQNVCARTPDGKFWFGGEHGLNAVNKIKENNTPPNLVFSDVLISNKSIYAPDNISLLTTDLEDLKEINLKHNKNNLSFEFAALHYANPQKNQYAHKLKGYEDDWVYDNRNYASYTNLKPGEYEFIVRASNAYGVWNEEGKSLRIIISPPWWQTWWAYGSYVLLLILLIYSFDRIMRRRVILREREKAKEKELAQAKEIEKAYHELKATQKQLIQSEKMASLGELTAGIAHEIQNPLNFVNNFSEVSKELLDEMKLELDQGNNDEVKEIADDLIQNLDKIAHHGKRADSIVKGMLQHSRNSSGEKAPVDINLLADEYFRLAYHGLRAKDKSFNATMTTDFDESIGKIEIVGQDIGRVVLNLITNAFYAVSEKKNQLKKEQPEVPYEPTVVVSTKKTEDSVEVTVTDNGNGIPKNLVNKIFQPFFTTKPTGEGTGLGLSLSYDIIKTHGGNLSVDSEEGKGTVFTIELPVKTKKKKN</sequence>
<evidence type="ECO:0000256" key="5">
    <source>
        <dbReference type="SAM" id="Phobius"/>
    </source>
</evidence>
<dbReference type="EC" id="2.7.13.3" evidence="2"/>
<dbReference type="EMBL" id="JBAWKB010000001">
    <property type="protein sequence ID" value="MFH6770742.1"/>
    <property type="molecule type" value="Genomic_DNA"/>
</dbReference>
<dbReference type="SUPFAM" id="SSF47384">
    <property type="entry name" value="Homodimeric domain of signal transducing histidine kinase"/>
    <property type="match status" value="1"/>
</dbReference>
<keyword evidence="3" id="KW-0597">Phosphoprotein</keyword>
<dbReference type="InterPro" id="IPR011110">
    <property type="entry name" value="Reg_prop"/>
</dbReference>
<dbReference type="SUPFAM" id="SSF55874">
    <property type="entry name" value="ATPase domain of HSP90 chaperone/DNA topoisomerase II/histidine kinase"/>
    <property type="match status" value="1"/>
</dbReference>
<dbReference type="Pfam" id="PF07495">
    <property type="entry name" value="Y_Y_Y"/>
    <property type="match status" value="1"/>
</dbReference>
<evidence type="ECO:0000256" key="3">
    <source>
        <dbReference type="ARBA" id="ARBA00022553"/>
    </source>
</evidence>
<dbReference type="InterPro" id="IPR036097">
    <property type="entry name" value="HisK_dim/P_sf"/>
</dbReference>
<feature type="signal peptide" evidence="6">
    <location>
        <begin position="1"/>
        <end position="24"/>
    </location>
</feature>
<comment type="catalytic activity">
    <reaction evidence="1">
        <text>ATP + protein L-histidine = ADP + protein N-phospho-L-histidine.</text>
        <dbReference type="EC" id="2.7.13.3"/>
    </reaction>
</comment>
<keyword evidence="4" id="KW-0175">Coiled coil</keyword>
<dbReference type="InterPro" id="IPR004358">
    <property type="entry name" value="Sig_transdc_His_kin-like_C"/>
</dbReference>
<feature type="transmembrane region" description="Helical" evidence="5">
    <location>
        <begin position="967"/>
        <end position="984"/>
    </location>
</feature>
<dbReference type="Gene3D" id="1.10.287.130">
    <property type="match status" value="1"/>
</dbReference>